<name>A0AAV0BFW8_PHAPC</name>
<evidence type="ECO:0000313" key="2">
    <source>
        <dbReference type="EMBL" id="CAH7672307.1"/>
    </source>
</evidence>
<evidence type="ECO:0000256" key="1">
    <source>
        <dbReference type="SAM" id="MobiDB-lite"/>
    </source>
</evidence>
<gene>
    <name evidence="3" type="ORF">PPACK8108_LOCUS20038</name>
    <name evidence="2" type="ORF">PPACK8108_LOCUS7115</name>
</gene>
<dbReference type="AlphaFoldDB" id="A0AAV0BFW8"/>
<evidence type="ECO:0000313" key="4">
    <source>
        <dbReference type="Proteomes" id="UP001153365"/>
    </source>
</evidence>
<proteinExistence type="predicted"/>
<organism evidence="3 4">
    <name type="scientific">Phakopsora pachyrhizi</name>
    <name type="common">Asian soybean rust disease fungus</name>
    <dbReference type="NCBI Taxonomy" id="170000"/>
    <lineage>
        <taxon>Eukaryota</taxon>
        <taxon>Fungi</taxon>
        <taxon>Dikarya</taxon>
        <taxon>Basidiomycota</taxon>
        <taxon>Pucciniomycotina</taxon>
        <taxon>Pucciniomycetes</taxon>
        <taxon>Pucciniales</taxon>
        <taxon>Phakopsoraceae</taxon>
        <taxon>Phakopsora</taxon>
    </lineage>
</organism>
<comment type="caution">
    <text evidence="3">The sequence shown here is derived from an EMBL/GenBank/DDBJ whole genome shotgun (WGS) entry which is preliminary data.</text>
</comment>
<dbReference type="EMBL" id="CALTRL010001382">
    <property type="protein sequence ID" value="CAH7672307.1"/>
    <property type="molecule type" value="Genomic_DNA"/>
</dbReference>
<keyword evidence="4" id="KW-1185">Reference proteome</keyword>
<accession>A0AAV0BFW8</accession>
<sequence>MELSSVFSPISPPSSSVRDLRSSSSGHTFQMAGYFDNLPPNYQAKPLRPSFNRSVFSSTYGSGEVAQTPQIQQNGWKLASRLKEECLSQWELSKVRLQQPAVSPLGETGANVDTNKSDRPNLCTKSTAKNSLKNEINDWVLNQTLTGRPKSDGNKLQNLARPFLTPLQTKLIAKNGSSRCSLGSGFHTSSYNSPVIKQSPLRQ</sequence>
<dbReference type="EMBL" id="CALTRL010005725">
    <property type="protein sequence ID" value="CAH7685501.1"/>
    <property type="molecule type" value="Genomic_DNA"/>
</dbReference>
<reference evidence="3" key="1">
    <citation type="submission" date="2022-06" db="EMBL/GenBank/DDBJ databases">
        <authorList>
            <consortium name="SYNGENTA / RWTH Aachen University"/>
        </authorList>
    </citation>
    <scope>NUCLEOTIDE SEQUENCE</scope>
</reference>
<feature type="region of interest" description="Disordered" evidence="1">
    <location>
        <begin position="105"/>
        <end position="128"/>
    </location>
</feature>
<feature type="region of interest" description="Disordered" evidence="1">
    <location>
        <begin position="1"/>
        <end position="24"/>
    </location>
</feature>
<protein>
    <submittedName>
        <fullName evidence="3">Expressed protein</fullName>
    </submittedName>
</protein>
<dbReference type="Proteomes" id="UP001153365">
    <property type="component" value="Unassembled WGS sequence"/>
</dbReference>
<evidence type="ECO:0000313" key="3">
    <source>
        <dbReference type="EMBL" id="CAH7685501.1"/>
    </source>
</evidence>